<keyword evidence="2" id="KW-1185">Reference proteome</keyword>
<gene>
    <name evidence="1" type="ORF">FKW44_014353</name>
</gene>
<name>A0A7T8K0D4_CALRO</name>
<evidence type="ECO:0000313" key="1">
    <source>
        <dbReference type="EMBL" id="QQP40345.1"/>
    </source>
</evidence>
<feature type="non-terminal residue" evidence="1">
    <location>
        <position position="80"/>
    </location>
</feature>
<dbReference type="EMBL" id="CP045898">
    <property type="protein sequence ID" value="QQP40345.1"/>
    <property type="molecule type" value="Genomic_DNA"/>
</dbReference>
<dbReference type="OrthoDB" id="5914531at2759"/>
<proteinExistence type="predicted"/>
<dbReference type="Proteomes" id="UP000595437">
    <property type="component" value="Chromosome 9"/>
</dbReference>
<accession>A0A7T8K0D4</accession>
<evidence type="ECO:0000313" key="2">
    <source>
        <dbReference type="Proteomes" id="UP000595437"/>
    </source>
</evidence>
<reference evidence="2" key="1">
    <citation type="submission" date="2021-01" db="EMBL/GenBank/DDBJ databases">
        <title>Caligus Genome Assembly.</title>
        <authorList>
            <person name="Gallardo-Escarate C."/>
        </authorList>
    </citation>
    <scope>NUCLEOTIDE SEQUENCE [LARGE SCALE GENOMIC DNA]</scope>
</reference>
<dbReference type="AlphaFoldDB" id="A0A7T8K0D4"/>
<sequence length="80" mass="8680">MNRSSSRGRLIETAFVSSTRSSTEDLDEVDRLANHPVLRSSSGCSGVLRKSRSEMGSRIRSGGIASTSWTFCPSRESNSP</sequence>
<organism evidence="1 2">
    <name type="scientific">Caligus rogercresseyi</name>
    <name type="common">Sea louse</name>
    <dbReference type="NCBI Taxonomy" id="217165"/>
    <lineage>
        <taxon>Eukaryota</taxon>
        <taxon>Metazoa</taxon>
        <taxon>Ecdysozoa</taxon>
        <taxon>Arthropoda</taxon>
        <taxon>Crustacea</taxon>
        <taxon>Multicrustacea</taxon>
        <taxon>Hexanauplia</taxon>
        <taxon>Copepoda</taxon>
        <taxon>Siphonostomatoida</taxon>
        <taxon>Caligidae</taxon>
        <taxon>Caligus</taxon>
    </lineage>
</organism>
<protein>
    <submittedName>
        <fullName evidence="1">Uncharacterized protein</fullName>
    </submittedName>
</protein>